<dbReference type="InterPro" id="IPR050297">
    <property type="entry name" value="LipidA_mod_glycosyltrf_83"/>
</dbReference>
<comment type="subcellular location">
    <subcellularLocation>
        <location evidence="1">Cell membrane</location>
        <topology evidence="1">Multi-pass membrane protein</topology>
    </subcellularLocation>
</comment>
<feature type="transmembrane region" description="Helical" evidence="8">
    <location>
        <begin position="392"/>
        <end position="414"/>
    </location>
</feature>
<keyword evidence="2" id="KW-1003">Cell membrane</keyword>
<evidence type="ECO:0000256" key="4">
    <source>
        <dbReference type="ARBA" id="ARBA00022679"/>
    </source>
</evidence>
<dbReference type="GO" id="GO:0009103">
    <property type="term" value="P:lipopolysaccharide biosynthetic process"/>
    <property type="evidence" value="ECO:0007669"/>
    <property type="project" value="UniProtKB-ARBA"/>
</dbReference>
<feature type="transmembrane region" description="Helical" evidence="8">
    <location>
        <begin position="212"/>
        <end position="231"/>
    </location>
</feature>
<keyword evidence="5 8" id="KW-0812">Transmembrane</keyword>
<protein>
    <recommendedName>
        <fullName evidence="9">Glycosyltransferase RgtA/B/C/D-like domain-containing protein</fullName>
    </recommendedName>
</protein>
<dbReference type="GO" id="GO:0016763">
    <property type="term" value="F:pentosyltransferase activity"/>
    <property type="evidence" value="ECO:0007669"/>
    <property type="project" value="TreeGrafter"/>
</dbReference>
<reference evidence="10 11" key="1">
    <citation type="journal article" date="2016" name="Nat. Commun.">
        <title>Thousands of microbial genomes shed light on interconnected biogeochemical processes in an aquifer system.</title>
        <authorList>
            <person name="Anantharaman K."/>
            <person name="Brown C.T."/>
            <person name="Hug L.A."/>
            <person name="Sharon I."/>
            <person name="Castelle C.J."/>
            <person name="Probst A.J."/>
            <person name="Thomas B.C."/>
            <person name="Singh A."/>
            <person name="Wilkins M.J."/>
            <person name="Karaoz U."/>
            <person name="Brodie E.L."/>
            <person name="Williams K.H."/>
            <person name="Hubbard S.S."/>
            <person name="Banfield J.F."/>
        </authorList>
    </citation>
    <scope>NUCLEOTIDE SEQUENCE [LARGE SCALE GENOMIC DNA]</scope>
</reference>
<keyword evidence="3" id="KW-0328">Glycosyltransferase</keyword>
<feature type="transmembrane region" description="Helical" evidence="8">
    <location>
        <begin position="420"/>
        <end position="439"/>
    </location>
</feature>
<feature type="transmembrane region" description="Helical" evidence="8">
    <location>
        <begin position="111"/>
        <end position="129"/>
    </location>
</feature>
<sequence>MKKDILIVVCIAFVLRLAFSFVVAERVGPGAFEDVRPMSDAGQYIALTKNILDNQTFTLYGEPHSFRTPGYPAFLAFWYWLSGSWFFSVAVVGSALGALSAGVTYIIGRELFSRTVGLLAGAFFAFEPYGAHMAARPMTESVYTILVALLAFFIVRFYRSSSKRAVLYIFLSGLVVGLAVWVRPQLWPFYVFPMTLVVFLTSRNVHQAKTALLSAVLFIGVAALVIVPWIVRNAVLFGEPSISSQGGWNLYFYHTKRFTGSERFFGLENDEIRRFLEIRLGKPGPDDIRSIVYQPIYYTEAFNIILQRPASYAFWHIKESLVFFYDDGIRDVLRHMGAESSFTFESISAAQILKSPTALLALGGVAFWIGVFLLAGYGAWQGIWKGTPVIRCATIFFLLTILYVPFVAGTLAVARFRFPLTPMIFPLFGFGLCMLWERLKWAV</sequence>
<organism evidence="10 11">
    <name type="scientific">Candidatus Ryanbacteria bacterium RIFCSPHIGHO2_01_45_13</name>
    <dbReference type="NCBI Taxonomy" id="1802112"/>
    <lineage>
        <taxon>Bacteria</taxon>
        <taxon>Candidatus Ryaniibacteriota</taxon>
    </lineage>
</organism>
<keyword evidence="6 8" id="KW-1133">Transmembrane helix</keyword>
<evidence type="ECO:0000313" key="10">
    <source>
        <dbReference type="EMBL" id="OGZ42734.1"/>
    </source>
</evidence>
<keyword evidence="7 8" id="KW-0472">Membrane</keyword>
<gene>
    <name evidence="10" type="ORF">A2W41_03270</name>
</gene>
<evidence type="ECO:0000313" key="11">
    <source>
        <dbReference type="Proteomes" id="UP000176700"/>
    </source>
</evidence>
<dbReference type="EMBL" id="MHNI01000014">
    <property type="protein sequence ID" value="OGZ42734.1"/>
    <property type="molecule type" value="Genomic_DNA"/>
</dbReference>
<feature type="transmembrane region" description="Helical" evidence="8">
    <location>
        <begin position="77"/>
        <end position="99"/>
    </location>
</feature>
<feature type="transmembrane region" description="Helical" evidence="8">
    <location>
        <begin position="187"/>
        <end position="205"/>
    </location>
</feature>
<comment type="caution">
    <text evidence="10">The sequence shown here is derived from an EMBL/GenBank/DDBJ whole genome shotgun (WGS) entry which is preliminary data.</text>
</comment>
<evidence type="ECO:0000256" key="8">
    <source>
        <dbReference type="SAM" id="Phobius"/>
    </source>
</evidence>
<dbReference type="Proteomes" id="UP000176700">
    <property type="component" value="Unassembled WGS sequence"/>
</dbReference>
<dbReference type="AlphaFoldDB" id="A0A1G2FXC5"/>
<dbReference type="PANTHER" id="PTHR33908:SF11">
    <property type="entry name" value="MEMBRANE PROTEIN"/>
    <property type="match status" value="1"/>
</dbReference>
<keyword evidence="4" id="KW-0808">Transferase</keyword>
<dbReference type="Pfam" id="PF13231">
    <property type="entry name" value="PMT_2"/>
    <property type="match status" value="1"/>
</dbReference>
<dbReference type="InterPro" id="IPR038731">
    <property type="entry name" value="RgtA/B/C-like"/>
</dbReference>
<evidence type="ECO:0000259" key="9">
    <source>
        <dbReference type="Pfam" id="PF13231"/>
    </source>
</evidence>
<feature type="transmembrane region" description="Helical" evidence="8">
    <location>
        <begin position="165"/>
        <end position="181"/>
    </location>
</feature>
<accession>A0A1G2FXC5</accession>
<feature type="domain" description="Glycosyltransferase RgtA/B/C/D-like" evidence="9">
    <location>
        <begin position="68"/>
        <end position="229"/>
    </location>
</feature>
<feature type="transmembrane region" description="Helical" evidence="8">
    <location>
        <begin position="141"/>
        <end position="158"/>
    </location>
</feature>
<dbReference type="PANTHER" id="PTHR33908">
    <property type="entry name" value="MANNOSYLTRANSFERASE YKCB-RELATED"/>
    <property type="match status" value="1"/>
</dbReference>
<feature type="transmembrane region" description="Helical" evidence="8">
    <location>
        <begin position="358"/>
        <end position="380"/>
    </location>
</feature>
<dbReference type="GO" id="GO:0005886">
    <property type="term" value="C:plasma membrane"/>
    <property type="evidence" value="ECO:0007669"/>
    <property type="project" value="UniProtKB-SubCell"/>
</dbReference>
<evidence type="ECO:0000256" key="1">
    <source>
        <dbReference type="ARBA" id="ARBA00004651"/>
    </source>
</evidence>
<proteinExistence type="predicted"/>
<evidence type="ECO:0000256" key="2">
    <source>
        <dbReference type="ARBA" id="ARBA00022475"/>
    </source>
</evidence>
<evidence type="ECO:0000256" key="5">
    <source>
        <dbReference type="ARBA" id="ARBA00022692"/>
    </source>
</evidence>
<evidence type="ECO:0000256" key="3">
    <source>
        <dbReference type="ARBA" id="ARBA00022676"/>
    </source>
</evidence>
<evidence type="ECO:0000256" key="6">
    <source>
        <dbReference type="ARBA" id="ARBA00022989"/>
    </source>
</evidence>
<name>A0A1G2FXC5_9BACT</name>
<evidence type="ECO:0000256" key="7">
    <source>
        <dbReference type="ARBA" id="ARBA00023136"/>
    </source>
</evidence>